<dbReference type="InterPro" id="IPR004360">
    <property type="entry name" value="Glyas_Fos-R_dOase_dom"/>
</dbReference>
<evidence type="ECO:0000256" key="1">
    <source>
        <dbReference type="ARBA" id="ARBA00022723"/>
    </source>
</evidence>
<organism evidence="3 4">
    <name type="scientific">Roseibium porphyridii</name>
    <dbReference type="NCBI Taxonomy" id="2866279"/>
    <lineage>
        <taxon>Bacteria</taxon>
        <taxon>Pseudomonadati</taxon>
        <taxon>Pseudomonadota</taxon>
        <taxon>Alphaproteobacteria</taxon>
        <taxon>Hyphomicrobiales</taxon>
        <taxon>Stappiaceae</taxon>
        <taxon>Roseibium</taxon>
    </lineage>
</organism>
<dbReference type="PROSITE" id="PS51819">
    <property type="entry name" value="VOC"/>
    <property type="match status" value="1"/>
</dbReference>
<dbReference type="PANTHER" id="PTHR36113:SF6">
    <property type="entry name" value="FOSFOMYCIN RESISTANCE PROTEIN FOSX"/>
    <property type="match status" value="1"/>
</dbReference>
<evidence type="ECO:0000259" key="2">
    <source>
        <dbReference type="PROSITE" id="PS51819"/>
    </source>
</evidence>
<dbReference type="SUPFAM" id="SSF54593">
    <property type="entry name" value="Glyoxalase/Bleomycin resistance protein/Dihydroxybiphenyl dioxygenase"/>
    <property type="match status" value="1"/>
</dbReference>
<accession>A0ABY8F7C2</accession>
<dbReference type="InterPro" id="IPR037523">
    <property type="entry name" value="VOC_core"/>
</dbReference>
<gene>
    <name evidence="3" type="ORF">K1718_24045</name>
</gene>
<dbReference type="Proteomes" id="UP001209803">
    <property type="component" value="Chromosome"/>
</dbReference>
<keyword evidence="4" id="KW-1185">Reference proteome</keyword>
<dbReference type="Gene3D" id="3.10.180.10">
    <property type="entry name" value="2,3-Dihydroxybiphenyl 1,2-Dioxygenase, domain 1"/>
    <property type="match status" value="1"/>
</dbReference>
<dbReference type="InterPro" id="IPR051332">
    <property type="entry name" value="Fosfomycin_Res_Enzymes"/>
</dbReference>
<protein>
    <submittedName>
        <fullName evidence="3">VOC family protein</fullName>
    </submittedName>
</protein>
<feature type="domain" description="VOC" evidence="2">
    <location>
        <begin position="2"/>
        <end position="131"/>
    </location>
</feature>
<dbReference type="EMBL" id="CP120863">
    <property type="protein sequence ID" value="WFE89195.1"/>
    <property type="molecule type" value="Genomic_DNA"/>
</dbReference>
<dbReference type="Pfam" id="PF00903">
    <property type="entry name" value="Glyoxalase"/>
    <property type="match status" value="1"/>
</dbReference>
<name>A0ABY8F7C2_9HYPH</name>
<dbReference type="PANTHER" id="PTHR36113">
    <property type="entry name" value="LYASE, PUTATIVE-RELATED-RELATED"/>
    <property type="match status" value="1"/>
</dbReference>
<sequence length="136" mass="15440">MHIHHIAFFSKDISRLKDFYVALFQAQAGEMYQDERNFRSYMVRFKNKTVLELMQMPGVLARATPDHDDIHHVGLHHLAIAVESDDDVIALTKEARDLGSAVIKQPEQTGDGFFESMVTDPDGNLIEICRAPLSKQ</sequence>
<proteinExistence type="predicted"/>
<reference evidence="3 4" key="1">
    <citation type="submission" date="2023-03" db="EMBL/GenBank/DDBJ databases">
        <title>Roseibium porphyridii sp. nov. and Roseibium rhodosorbium sp. nov. isolated from marine algae, Porphyridium cruentum and Rhodosorus marinus, respectively.</title>
        <authorList>
            <person name="Lee M.W."/>
            <person name="Choi B.J."/>
            <person name="Lee J.K."/>
            <person name="Choi D.G."/>
            <person name="Baek J.H."/>
            <person name="Bayburt H."/>
            <person name="Kim J.M."/>
            <person name="Han D.M."/>
            <person name="Kim K.H."/>
            <person name="Jeon C.O."/>
        </authorList>
    </citation>
    <scope>NUCLEOTIDE SEQUENCE [LARGE SCALE GENOMIC DNA]</scope>
    <source>
        <strain evidence="3 4">KMA01</strain>
    </source>
</reference>
<keyword evidence="1" id="KW-0479">Metal-binding</keyword>
<evidence type="ECO:0000313" key="4">
    <source>
        <dbReference type="Proteomes" id="UP001209803"/>
    </source>
</evidence>
<evidence type="ECO:0000313" key="3">
    <source>
        <dbReference type="EMBL" id="WFE89195.1"/>
    </source>
</evidence>
<dbReference type="RefSeq" id="WP_265680570.1">
    <property type="nucleotide sequence ID" value="NZ_CP120863.1"/>
</dbReference>
<dbReference type="InterPro" id="IPR029068">
    <property type="entry name" value="Glyas_Bleomycin-R_OHBP_Dase"/>
</dbReference>